<evidence type="ECO:0000256" key="2">
    <source>
        <dbReference type="ARBA" id="ARBA00006727"/>
    </source>
</evidence>
<dbReference type="Pfam" id="PF07690">
    <property type="entry name" value="MFS_1"/>
    <property type="match status" value="1"/>
</dbReference>
<accession>A0A1J9RGV3</accession>
<comment type="subcellular location">
    <subcellularLocation>
        <location evidence="1">Membrane</location>
        <topology evidence="1">Multi-pass membrane protein</topology>
    </subcellularLocation>
</comment>
<keyword evidence="3" id="KW-1133">Transmembrane helix</keyword>
<dbReference type="InterPro" id="IPR050327">
    <property type="entry name" value="Proton-linked_MCT"/>
</dbReference>
<evidence type="ECO:0000313" key="5">
    <source>
        <dbReference type="EMBL" id="OJD40782.1"/>
    </source>
</evidence>
<name>A0A1J9RGV3_9PEZI</name>
<feature type="domain" description="Major facilitator superfamily (MFS) profile" evidence="4">
    <location>
        <begin position="243"/>
        <end position="433"/>
    </location>
</feature>
<feature type="transmembrane region" description="Helical" evidence="3">
    <location>
        <begin position="125"/>
        <end position="148"/>
    </location>
</feature>
<feature type="transmembrane region" description="Helical" evidence="3">
    <location>
        <begin position="101"/>
        <end position="119"/>
    </location>
</feature>
<feature type="transmembrane region" description="Helical" evidence="3">
    <location>
        <begin position="244"/>
        <end position="264"/>
    </location>
</feature>
<feature type="transmembrane region" description="Helical" evidence="3">
    <location>
        <begin position="403"/>
        <end position="424"/>
    </location>
</feature>
<dbReference type="PANTHER" id="PTHR11360:SF281">
    <property type="entry name" value="ASPYRIDONES EFFLUX PROTEIN APDF-RELATED"/>
    <property type="match status" value="1"/>
</dbReference>
<dbReference type="GO" id="GO:0022857">
    <property type="term" value="F:transmembrane transporter activity"/>
    <property type="evidence" value="ECO:0007669"/>
    <property type="project" value="InterPro"/>
</dbReference>
<dbReference type="InterPro" id="IPR011701">
    <property type="entry name" value="MFS"/>
</dbReference>
<reference evidence="5 6" key="1">
    <citation type="submission" date="2016-10" db="EMBL/GenBank/DDBJ databases">
        <title>Proteomics and genomics reveal pathogen-plant mechanisms compatible with a hemibiotrophic lifestyle of Diplodia corticola.</title>
        <authorList>
            <person name="Fernandes I."/>
            <person name="De Jonge R."/>
            <person name="Van De Peer Y."/>
            <person name="Devreese B."/>
            <person name="Alves A."/>
            <person name="Esteves A.C."/>
        </authorList>
    </citation>
    <scope>NUCLEOTIDE SEQUENCE [LARGE SCALE GENOMIC DNA]</scope>
    <source>
        <strain evidence="5 6">CBS 112549</strain>
    </source>
</reference>
<feature type="transmembrane region" description="Helical" evidence="3">
    <location>
        <begin position="72"/>
        <end position="94"/>
    </location>
</feature>
<dbReference type="GO" id="GO:0016020">
    <property type="term" value="C:membrane"/>
    <property type="evidence" value="ECO:0007669"/>
    <property type="project" value="UniProtKB-SubCell"/>
</dbReference>
<gene>
    <name evidence="5" type="ORF">BKCO1_1000583</name>
</gene>
<dbReference type="InterPro" id="IPR020846">
    <property type="entry name" value="MFS_dom"/>
</dbReference>
<dbReference type="GeneID" id="31010255"/>
<dbReference type="EMBL" id="MNUE01000001">
    <property type="protein sequence ID" value="OJD40782.1"/>
    <property type="molecule type" value="Genomic_DNA"/>
</dbReference>
<keyword evidence="3" id="KW-0812">Transmembrane</keyword>
<comment type="similarity">
    <text evidence="2">Belongs to the major facilitator superfamily. Monocarboxylate porter (TC 2.A.1.13) family.</text>
</comment>
<dbReference type="OrthoDB" id="6509908at2759"/>
<feature type="transmembrane region" description="Helical" evidence="3">
    <location>
        <begin position="334"/>
        <end position="357"/>
    </location>
</feature>
<feature type="transmembrane region" description="Helical" evidence="3">
    <location>
        <begin position="309"/>
        <end position="328"/>
    </location>
</feature>
<feature type="transmembrane region" description="Helical" evidence="3">
    <location>
        <begin position="369"/>
        <end position="391"/>
    </location>
</feature>
<keyword evidence="3" id="KW-0472">Membrane</keyword>
<dbReference type="Gene3D" id="1.20.1250.20">
    <property type="entry name" value="MFS general substrate transporter like domains"/>
    <property type="match status" value="2"/>
</dbReference>
<feature type="transmembrane region" description="Helical" evidence="3">
    <location>
        <begin position="160"/>
        <end position="180"/>
    </location>
</feature>
<keyword evidence="6" id="KW-1185">Reference proteome</keyword>
<feature type="transmembrane region" description="Helical" evidence="3">
    <location>
        <begin position="276"/>
        <end position="297"/>
    </location>
</feature>
<evidence type="ECO:0000313" key="6">
    <source>
        <dbReference type="Proteomes" id="UP000183809"/>
    </source>
</evidence>
<sequence>MKEETHEAIATDGVDDAAIDAGEPEEGGLRAWLTVVGSALVYFASFGFMNSFGYFQDYYQAGYLSNYSSSTIAFIGTLQISLMYVVGPVAGALFDAYGLKWLYPAAALGCCGSLIGLSFSQPGAIWQQFLSQGVLFGLTVAFGVQPALAAAGQHFKQRRALAMGVVAGGSSIGGVCLPIMFSRIVPKIGFGWSVRVAALIFLCCYLAAICISRAKPVPKKAQTAAAAVSNGNLLDFNGFKDPRYLTLAVGSFVASLGLYVPYYYIESYTVLAHPTAHIHAYLLPLINGSSFFGRILGGLLADRVGRLNLLYPMTIVSGVFCLAMWLPSSNVATIIAFVCLYGFTSGIFISVTPAVVAQISPDDRIGARIGAFFTLAAVATLVGTPIAGTLVRGEGGEERYRGLILFAGLTLTVGGVLLLFARVLSERDLRRKW</sequence>
<dbReference type="PROSITE" id="PS50850">
    <property type="entry name" value="MFS"/>
    <property type="match status" value="1"/>
</dbReference>
<feature type="transmembrane region" description="Helical" evidence="3">
    <location>
        <begin position="31"/>
        <end position="52"/>
    </location>
</feature>
<protein>
    <submittedName>
        <fullName evidence="5">Mfs general substrate transporter</fullName>
    </submittedName>
</protein>
<feature type="transmembrane region" description="Helical" evidence="3">
    <location>
        <begin position="192"/>
        <end position="211"/>
    </location>
</feature>
<dbReference type="RefSeq" id="XP_020135625.1">
    <property type="nucleotide sequence ID" value="XM_020269996.1"/>
</dbReference>
<evidence type="ECO:0000259" key="4">
    <source>
        <dbReference type="PROSITE" id="PS50850"/>
    </source>
</evidence>
<proteinExistence type="inferred from homology"/>
<comment type="caution">
    <text evidence="5">The sequence shown here is derived from an EMBL/GenBank/DDBJ whole genome shotgun (WGS) entry which is preliminary data.</text>
</comment>
<dbReference type="PANTHER" id="PTHR11360">
    <property type="entry name" value="MONOCARBOXYLATE TRANSPORTER"/>
    <property type="match status" value="1"/>
</dbReference>
<evidence type="ECO:0000256" key="3">
    <source>
        <dbReference type="SAM" id="Phobius"/>
    </source>
</evidence>
<dbReference type="SUPFAM" id="SSF103473">
    <property type="entry name" value="MFS general substrate transporter"/>
    <property type="match status" value="1"/>
</dbReference>
<organism evidence="5 6">
    <name type="scientific">Diplodia corticola</name>
    <dbReference type="NCBI Taxonomy" id="236234"/>
    <lineage>
        <taxon>Eukaryota</taxon>
        <taxon>Fungi</taxon>
        <taxon>Dikarya</taxon>
        <taxon>Ascomycota</taxon>
        <taxon>Pezizomycotina</taxon>
        <taxon>Dothideomycetes</taxon>
        <taxon>Dothideomycetes incertae sedis</taxon>
        <taxon>Botryosphaeriales</taxon>
        <taxon>Botryosphaeriaceae</taxon>
        <taxon>Diplodia</taxon>
    </lineage>
</organism>
<dbReference type="InterPro" id="IPR036259">
    <property type="entry name" value="MFS_trans_sf"/>
</dbReference>
<dbReference type="AlphaFoldDB" id="A0A1J9RGV3"/>
<dbReference type="Proteomes" id="UP000183809">
    <property type="component" value="Unassembled WGS sequence"/>
</dbReference>
<evidence type="ECO:0000256" key="1">
    <source>
        <dbReference type="ARBA" id="ARBA00004141"/>
    </source>
</evidence>